<comment type="caution">
    <text evidence="2">The sequence shown here is derived from an EMBL/GenBank/DDBJ whole genome shotgun (WGS) entry which is preliminary data.</text>
</comment>
<evidence type="ECO:0000313" key="2">
    <source>
        <dbReference type="EMBL" id="MDT0651124.1"/>
    </source>
</evidence>
<proteinExistence type="predicted"/>
<feature type="coiled-coil region" evidence="1">
    <location>
        <begin position="47"/>
        <end position="74"/>
    </location>
</feature>
<sequence length="157" mass="18718">MKLKKKILLIELLEELRSENLVNCMFYQNAYISCDKIYKKNIFLRLCKQKEVFTKDLEELIKELQKEVHALSHNNIPNFISPKKIRNSSPAFKINNKRNFYECFKRESTSYKKYMECLAKATDGKIREKLMSHRHKIYLTISEMNIMGIKKYPIGSI</sequence>
<dbReference type="EMBL" id="JAVRHP010000083">
    <property type="protein sequence ID" value="MDT0651124.1"/>
    <property type="molecule type" value="Genomic_DNA"/>
</dbReference>
<keyword evidence="3" id="KW-1185">Reference proteome</keyword>
<organism evidence="2 3">
    <name type="scientific">Autumnicola edwardsiae</name>
    <dbReference type="NCBI Taxonomy" id="3075594"/>
    <lineage>
        <taxon>Bacteria</taxon>
        <taxon>Pseudomonadati</taxon>
        <taxon>Bacteroidota</taxon>
        <taxon>Flavobacteriia</taxon>
        <taxon>Flavobacteriales</taxon>
        <taxon>Flavobacteriaceae</taxon>
        <taxon>Autumnicola</taxon>
    </lineage>
</organism>
<reference evidence="2 3" key="1">
    <citation type="submission" date="2023-09" db="EMBL/GenBank/DDBJ databases">
        <authorList>
            <person name="Rey-Velasco X."/>
        </authorList>
    </citation>
    <scope>NUCLEOTIDE SEQUENCE [LARGE SCALE GENOMIC DNA]</scope>
    <source>
        <strain evidence="2 3">F297</strain>
    </source>
</reference>
<accession>A0ABU3CXM8</accession>
<evidence type="ECO:0000313" key="3">
    <source>
        <dbReference type="Proteomes" id="UP001248819"/>
    </source>
</evidence>
<gene>
    <name evidence="2" type="ORF">RM529_13280</name>
</gene>
<protein>
    <submittedName>
        <fullName evidence="2">Uncharacterized protein</fullName>
    </submittedName>
</protein>
<evidence type="ECO:0000256" key="1">
    <source>
        <dbReference type="SAM" id="Coils"/>
    </source>
</evidence>
<keyword evidence="1" id="KW-0175">Coiled coil</keyword>
<name>A0ABU3CXM8_9FLAO</name>
<dbReference type="RefSeq" id="WP_311485264.1">
    <property type="nucleotide sequence ID" value="NZ_JAVRHP010000083.1"/>
</dbReference>
<dbReference type="Proteomes" id="UP001248819">
    <property type="component" value="Unassembled WGS sequence"/>
</dbReference>